<dbReference type="GO" id="GO:0007584">
    <property type="term" value="P:response to nutrient"/>
    <property type="evidence" value="ECO:0007669"/>
    <property type="project" value="TreeGrafter"/>
</dbReference>
<proteinExistence type="predicted"/>
<sequence length="155" mass="17102">MKFLTHNIKHVTCIQGFTCARASSHFTYVPDPVDTKITSGNVTKFNMFQAITNAMDNVLEQDKSAVLFGEDVGFGGVFRCSLGLREKYGKHRVFNTPLSEQGIIGFGIGLAVSGATAIAEIQFADYIFPAFDQSITDCKRSCKVPLPERQSLLLW</sequence>
<evidence type="ECO:0000259" key="4">
    <source>
        <dbReference type="Pfam" id="PF02779"/>
    </source>
</evidence>
<dbReference type="PANTHER" id="PTHR42980">
    <property type="entry name" value="2-OXOISOVALERATE DEHYDROGENASE SUBUNIT BETA-RELATED"/>
    <property type="match status" value="1"/>
</dbReference>
<comment type="catalytic activity">
    <reaction evidence="3">
        <text>N(6)-[(R)-lipoyl]-L-lysyl-[protein] + 3-methyl-2-oxobutanoate + H(+) = N(6)-[(R)-S(8)-2-methylpropanoyldihydrolipoyl]-L-lysyl-[protein] + CO2</text>
        <dbReference type="Rhea" id="RHEA:13457"/>
        <dbReference type="Rhea" id="RHEA-COMP:10474"/>
        <dbReference type="Rhea" id="RHEA-COMP:10497"/>
        <dbReference type="ChEBI" id="CHEBI:11851"/>
        <dbReference type="ChEBI" id="CHEBI:15378"/>
        <dbReference type="ChEBI" id="CHEBI:16526"/>
        <dbReference type="ChEBI" id="CHEBI:83099"/>
        <dbReference type="ChEBI" id="CHEBI:83142"/>
        <dbReference type="EC" id="1.2.4.4"/>
    </reaction>
    <physiologicalReaction direction="left-to-right" evidence="3">
        <dbReference type="Rhea" id="RHEA:13458"/>
    </physiologicalReaction>
</comment>
<dbReference type="EMBL" id="HBUF01676262">
    <property type="protein sequence ID" value="CAG6791456.1"/>
    <property type="molecule type" value="Transcribed_RNA"/>
</dbReference>
<dbReference type="GO" id="GO:0009083">
    <property type="term" value="P:branched-chain amino acid catabolic process"/>
    <property type="evidence" value="ECO:0007669"/>
    <property type="project" value="TreeGrafter"/>
</dbReference>
<evidence type="ECO:0000313" key="5">
    <source>
        <dbReference type="EMBL" id="CAG6791456.1"/>
    </source>
</evidence>
<comment type="cofactor">
    <cofactor evidence="1">
        <name>thiamine diphosphate</name>
        <dbReference type="ChEBI" id="CHEBI:58937"/>
    </cofactor>
</comment>
<evidence type="ECO:0000256" key="1">
    <source>
        <dbReference type="ARBA" id="ARBA00001964"/>
    </source>
</evidence>
<dbReference type="SUPFAM" id="SSF52518">
    <property type="entry name" value="Thiamin diphosphate-binding fold (THDP-binding)"/>
    <property type="match status" value="1"/>
</dbReference>
<keyword evidence="2" id="KW-0560">Oxidoreductase</keyword>
<dbReference type="PANTHER" id="PTHR42980:SF1">
    <property type="entry name" value="2-OXOISOVALERATE DEHYDROGENASE SUBUNIT BETA, MITOCHONDRIAL"/>
    <property type="match status" value="1"/>
</dbReference>
<evidence type="ECO:0000256" key="2">
    <source>
        <dbReference type="ARBA" id="ARBA00023002"/>
    </source>
</evidence>
<dbReference type="InterPro" id="IPR029061">
    <property type="entry name" value="THDP-binding"/>
</dbReference>
<dbReference type="EMBL" id="HBUF01676263">
    <property type="protein sequence ID" value="CAG6791458.1"/>
    <property type="molecule type" value="Transcribed_RNA"/>
</dbReference>
<dbReference type="Pfam" id="PF02779">
    <property type="entry name" value="Transket_pyr"/>
    <property type="match status" value="1"/>
</dbReference>
<accession>A0A8D9FIF4</accession>
<evidence type="ECO:0000256" key="3">
    <source>
        <dbReference type="ARBA" id="ARBA00051764"/>
    </source>
</evidence>
<dbReference type="InterPro" id="IPR005475">
    <property type="entry name" value="Transketolase-like_Pyr-bd"/>
</dbReference>
<name>A0A8D9FIF4_9HEMI</name>
<protein>
    <submittedName>
        <fullName evidence="5">2-oxoisovalerate dehydrogenase subunit beta, mitochondrial</fullName>
    </submittedName>
</protein>
<dbReference type="Gene3D" id="3.40.50.970">
    <property type="match status" value="1"/>
</dbReference>
<organism evidence="5">
    <name type="scientific">Cacopsylla melanoneura</name>
    <dbReference type="NCBI Taxonomy" id="428564"/>
    <lineage>
        <taxon>Eukaryota</taxon>
        <taxon>Metazoa</taxon>
        <taxon>Ecdysozoa</taxon>
        <taxon>Arthropoda</taxon>
        <taxon>Hexapoda</taxon>
        <taxon>Insecta</taxon>
        <taxon>Pterygota</taxon>
        <taxon>Neoptera</taxon>
        <taxon>Paraneoptera</taxon>
        <taxon>Hemiptera</taxon>
        <taxon>Sternorrhyncha</taxon>
        <taxon>Psylloidea</taxon>
        <taxon>Psyllidae</taxon>
        <taxon>Psyllinae</taxon>
        <taxon>Cacopsylla</taxon>
    </lineage>
</organism>
<feature type="domain" description="Transketolase-like pyrimidine-binding" evidence="4">
    <location>
        <begin position="44"/>
        <end position="137"/>
    </location>
</feature>
<dbReference type="GO" id="GO:0003863">
    <property type="term" value="F:branched-chain 2-oxo acid dehydrogenase activity"/>
    <property type="evidence" value="ECO:0007669"/>
    <property type="project" value="UniProtKB-EC"/>
</dbReference>
<reference evidence="5" key="1">
    <citation type="submission" date="2021-05" db="EMBL/GenBank/DDBJ databases">
        <authorList>
            <person name="Alioto T."/>
            <person name="Alioto T."/>
            <person name="Gomez Garrido J."/>
        </authorList>
    </citation>
    <scope>NUCLEOTIDE SEQUENCE</scope>
</reference>
<dbReference type="AlphaFoldDB" id="A0A8D9FIF4"/>